<dbReference type="AlphaFoldDB" id="A0A6L2M8Y6"/>
<dbReference type="EMBL" id="BKCJ010006102">
    <property type="protein sequence ID" value="GEU70388.1"/>
    <property type="molecule type" value="Genomic_DNA"/>
</dbReference>
<reference evidence="2" key="1">
    <citation type="journal article" date="2019" name="Sci. Rep.">
        <title>Draft genome of Tanacetum cinerariifolium, the natural source of mosquito coil.</title>
        <authorList>
            <person name="Yamashiro T."/>
            <person name="Shiraishi A."/>
            <person name="Satake H."/>
            <person name="Nakayama K."/>
        </authorList>
    </citation>
    <scope>NUCLEOTIDE SEQUENCE</scope>
</reference>
<feature type="compositionally biased region" description="Basic and acidic residues" evidence="1">
    <location>
        <begin position="266"/>
        <end position="287"/>
    </location>
</feature>
<organism evidence="2">
    <name type="scientific">Tanacetum cinerariifolium</name>
    <name type="common">Dalmatian daisy</name>
    <name type="synonym">Chrysanthemum cinerariifolium</name>
    <dbReference type="NCBI Taxonomy" id="118510"/>
    <lineage>
        <taxon>Eukaryota</taxon>
        <taxon>Viridiplantae</taxon>
        <taxon>Streptophyta</taxon>
        <taxon>Embryophyta</taxon>
        <taxon>Tracheophyta</taxon>
        <taxon>Spermatophyta</taxon>
        <taxon>Magnoliopsida</taxon>
        <taxon>eudicotyledons</taxon>
        <taxon>Gunneridae</taxon>
        <taxon>Pentapetalae</taxon>
        <taxon>asterids</taxon>
        <taxon>campanulids</taxon>
        <taxon>Asterales</taxon>
        <taxon>Asteraceae</taxon>
        <taxon>Asteroideae</taxon>
        <taxon>Anthemideae</taxon>
        <taxon>Anthemidinae</taxon>
        <taxon>Tanacetum</taxon>
    </lineage>
</organism>
<sequence length="287" mass="31799">MGYEKPSTKLTFYKACFSAQWQFLIHTILQCVSAKRTAWNEFSSSMASAVICLATAESTPPPSPHQSLIAQPSSPPPQQPSSHDATISMDLLNQLPETCATLTKKVGDLEQDKIAQAIKITKLKQRVRKLEKKRKLKASGRIYPNRGKIAELDADEDVTLEEFVAEVTKDADVQGRLEESQAQVYHLELEHAQKVLSMQDDEAEPYELKEVIEVVTTAKLMTKVVTDVATTITAAPMPKASAARRRKGVVIRDPKETATPLVIMHSEPKSKDKGKGILVEEPKPLKK</sequence>
<feature type="region of interest" description="Disordered" evidence="1">
    <location>
        <begin position="256"/>
        <end position="287"/>
    </location>
</feature>
<evidence type="ECO:0000313" key="2">
    <source>
        <dbReference type="EMBL" id="GEU70388.1"/>
    </source>
</evidence>
<protein>
    <submittedName>
        <fullName evidence="2">Uncharacterized protein</fullName>
    </submittedName>
</protein>
<accession>A0A6L2M8Y6</accession>
<comment type="caution">
    <text evidence="2">The sequence shown here is derived from an EMBL/GenBank/DDBJ whole genome shotgun (WGS) entry which is preliminary data.</text>
</comment>
<proteinExistence type="predicted"/>
<evidence type="ECO:0000256" key="1">
    <source>
        <dbReference type="SAM" id="MobiDB-lite"/>
    </source>
</evidence>
<gene>
    <name evidence="2" type="ORF">Tci_042366</name>
</gene>
<feature type="region of interest" description="Disordered" evidence="1">
    <location>
        <begin position="61"/>
        <end position="84"/>
    </location>
</feature>
<name>A0A6L2M8Y6_TANCI</name>